<feature type="compositionally biased region" description="Low complexity" evidence="1">
    <location>
        <begin position="227"/>
        <end position="236"/>
    </location>
</feature>
<dbReference type="Proteomes" id="UP001287356">
    <property type="component" value="Unassembled WGS sequence"/>
</dbReference>
<name>A0AAE0N817_9PEZI</name>
<protein>
    <submittedName>
        <fullName evidence="4">Heterokaryon incompatibility protein-domain-containing protein</fullName>
    </submittedName>
</protein>
<proteinExistence type="predicted"/>
<evidence type="ECO:0000313" key="4">
    <source>
        <dbReference type="EMBL" id="KAK3373680.1"/>
    </source>
</evidence>
<dbReference type="AlphaFoldDB" id="A0AAE0N817"/>
<dbReference type="InterPro" id="IPR010730">
    <property type="entry name" value="HET"/>
</dbReference>
<dbReference type="InterPro" id="IPR052895">
    <property type="entry name" value="HetReg/Transcr_Mod"/>
</dbReference>
<keyword evidence="2" id="KW-0812">Transmembrane</keyword>
<feature type="transmembrane region" description="Helical" evidence="2">
    <location>
        <begin position="666"/>
        <end position="687"/>
    </location>
</feature>
<gene>
    <name evidence="4" type="ORF">B0T24DRAFT_624193</name>
</gene>
<dbReference type="PANTHER" id="PTHR24148:SF64">
    <property type="entry name" value="HETEROKARYON INCOMPATIBILITY DOMAIN-CONTAINING PROTEIN"/>
    <property type="match status" value="1"/>
</dbReference>
<evidence type="ECO:0000259" key="3">
    <source>
        <dbReference type="Pfam" id="PF06985"/>
    </source>
</evidence>
<keyword evidence="2" id="KW-1133">Transmembrane helix</keyword>
<dbReference type="Pfam" id="PF26639">
    <property type="entry name" value="Het-6_barrel"/>
    <property type="match status" value="1"/>
</dbReference>
<feature type="region of interest" description="Disordered" evidence="1">
    <location>
        <begin position="225"/>
        <end position="250"/>
    </location>
</feature>
<reference evidence="4" key="2">
    <citation type="submission" date="2023-06" db="EMBL/GenBank/DDBJ databases">
        <authorList>
            <consortium name="Lawrence Berkeley National Laboratory"/>
            <person name="Haridas S."/>
            <person name="Hensen N."/>
            <person name="Bonometti L."/>
            <person name="Westerberg I."/>
            <person name="Brannstrom I.O."/>
            <person name="Guillou S."/>
            <person name="Cros-Aarteil S."/>
            <person name="Calhoun S."/>
            <person name="Kuo A."/>
            <person name="Mondo S."/>
            <person name="Pangilinan J."/>
            <person name="Riley R."/>
            <person name="Labutti K."/>
            <person name="Andreopoulos B."/>
            <person name="Lipzen A."/>
            <person name="Chen C."/>
            <person name="Yanf M."/>
            <person name="Daum C."/>
            <person name="Ng V."/>
            <person name="Clum A."/>
            <person name="Steindorff A."/>
            <person name="Ohm R."/>
            <person name="Martin F."/>
            <person name="Silar P."/>
            <person name="Natvig D."/>
            <person name="Lalanne C."/>
            <person name="Gautier V."/>
            <person name="Ament-Velasquez S.L."/>
            <person name="Kruys A."/>
            <person name="Hutchinson M.I."/>
            <person name="Powell A.J."/>
            <person name="Barry K."/>
            <person name="Miller A.N."/>
            <person name="Grigoriev I.V."/>
            <person name="Debuchy R."/>
            <person name="Gladieux P."/>
            <person name="Thoren M.H."/>
            <person name="Johannesson H."/>
        </authorList>
    </citation>
    <scope>NUCLEOTIDE SEQUENCE</scope>
    <source>
        <strain evidence="4">CBS 958.72</strain>
    </source>
</reference>
<dbReference type="Pfam" id="PF06985">
    <property type="entry name" value="HET"/>
    <property type="match status" value="1"/>
</dbReference>
<sequence length="840" mass="93656">MTSPATKASDGGLDYKYKPLPSRGSFRAIELKGLDCSGFWPYTKETLHIRIVTIGLDERGPADGVGSSSSSSSRRYEALSYAWGAKTGRRHRVVIETEYGEERVKSINENLFLALTAIWKNKISSVSSECRLPLFADQICVNQENEVEVAAQVRLMGRIYHQAAGVIVWLGPSSRGSDGFFDFADTLCRRQDGVACETAQLDPDRRGKIHTAVVDWCEHRAALGAEQQSGTQQQQQAKVSSPDGDDGDDENDQGVVKRFCAVTEEDCLRFPVTGYAEVLRRPWFGRLWIIQEAALAPVGVFLCGNRMLSFDFFRATFLFYCLCSRTRGLLASVKQPQLKLPMNELVLQNDVFEFARPYLSIGKERAAIQGVFGLSRETSLVALVKKYNVNGDNDKVGASQPKDRVFGLLGLLKDPGLFDYLDYGDAAKAYIGLVRHEVKHDVDILLFAQKEMDKKKGVKEKAENEDTSLETLPSWVPDWSIGRLRIPHGYASLTDGPRYAASRDYAVLSPVGDKPAVIRGSTLRIRGVVVDDRILKVGETQIRRDADRFLDYAALKRYFDETDLFLEDAATVRRDSLTSEQRLQTALRLTDGGRTLDRKDNSLDDLPLEALYNELQKTGTINVRAEQARETYTSFSNIWRLHSPGAYESSWLAAFLPAPALTSLRYILFPLDVIGVALSLAWVRLYLIVLAFRQQRVTVALPTGRGNDKTTSTGQQEMIRDLDMQLVNHWSMTEYKENIARNRGRRLYLTREGRVGLAPQDVEQGDMVVVLFGGSVPFIVRKDKEDDGHGDKGVCSDEVALPLGKVMRCRLVGEAYCPGVMNGEALVGTGEDDTVTFLIS</sequence>
<evidence type="ECO:0000256" key="2">
    <source>
        <dbReference type="SAM" id="Phobius"/>
    </source>
</evidence>
<evidence type="ECO:0000313" key="5">
    <source>
        <dbReference type="Proteomes" id="UP001287356"/>
    </source>
</evidence>
<feature type="domain" description="Heterokaryon incompatibility" evidence="3">
    <location>
        <begin position="76"/>
        <end position="292"/>
    </location>
</feature>
<accession>A0AAE0N817</accession>
<reference evidence="4" key="1">
    <citation type="journal article" date="2023" name="Mol. Phylogenet. Evol.">
        <title>Genome-scale phylogeny and comparative genomics of the fungal order Sordariales.</title>
        <authorList>
            <person name="Hensen N."/>
            <person name="Bonometti L."/>
            <person name="Westerberg I."/>
            <person name="Brannstrom I.O."/>
            <person name="Guillou S."/>
            <person name="Cros-Aarteil S."/>
            <person name="Calhoun S."/>
            <person name="Haridas S."/>
            <person name="Kuo A."/>
            <person name="Mondo S."/>
            <person name="Pangilinan J."/>
            <person name="Riley R."/>
            <person name="LaButti K."/>
            <person name="Andreopoulos B."/>
            <person name="Lipzen A."/>
            <person name="Chen C."/>
            <person name="Yan M."/>
            <person name="Daum C."/>
            <person name="Ng V."/>
            <person name="Clum A."/>
            <person name="Steindorff A."/>
            <person name="Ohm R.A."/>
            <person name="Martin F."/>
            <person name="Silar P."/>
            <person name="Natvig D.O."/>
            <person name="Lalanne C."/>
            <person name="Gautier V."/>
            <person name="Ament-Velasquez S.L."/>
            <person name="Kruys A."/>
            <person name="Hutchinson M.I."/>
            <person name="Powell A.J."/>
            <person name="Barry K."/>
            <person name="Miller A.N."/>
            <person name="Grigoriev I.V."/>
            <person name="Debuchy R."/>
            <person name="Gladieux P."/>
            <person name="Hiltunen Thoren M."/>
            <person name="Johannesson H."/>
        </authorList>
    </citation>
    <scope>NUCLEOTIDE SEQUENCE</scope>
    <source>
        <strain evidence="4">CBS 958.72</strain>
    </source>
</reference>
<dbReference type="PANTHER" id="PTHR24148">
    <property type="entry name" value="ANKYRIN REPEAT DOMAIN-CONTAINING PROTEIN 39 HOMOLOG-RELATED"/>
    <property type="match status" value="1"/>
</dbReference>
<keyword evidence="5" id="KW-1185">Reference proteome</keyword>
<comment type="caution">
    <text evidence="4">The sequence shown here is derived from an EMBL/GenBank/DDBJ whole genome shotgun (WGS) entry which is preliminary data.</text>
</comment>
<organism evidence="4 5">
    <name type="scientific">Lasiosphaeria ovina</name>
    <dbReference type="NCBI Taxonomy" id="92902"/>
    <lineage>
        <taxon>Eukaryota</taxon>
        <taxon>Fungi</taxon>
        <taxon>Dikarya</taxon>
        <taxon>Ascomycota</taxon>
        <taxon>Pezizomycotina</taxon>
        <taxon>Sordariomycetes</taxon>
        <taxon>Sordariomycetidae</taxon>
        <taxon>Sordariales</taxon>
        <taxon>Lasiosphaeriaceae</taxon>
        <taxon>Lasiosphaeria</taxon>
    </lineage>
</organism>
<keyword evidence="2" id="KW-0472">Membrane</keyword>
<evidence type="ECO:0000256" key="1">
    <source>
        <dbReference type="SAM" id="MobiDB-lite"/>
    </source>
</evidence>
<dbReference type="EMBL" id="JAULSN010000004">
    <property type="protein sequence ID" value="KAK3373680.1"/>
    <property type="molecule type" value="Genomic_DNA"/>
</dbReference>